<organism evidence="1 2">
    <name type="scientific">Araneus ventricosus</name>
    <name type="common">Orbweaver spider</name>
    <name type="synonym">Epeira ventricosa</name>
    <dbReference type="NCBI Taxonomy" id="182803"/>
    <lineage>
        <taxon>Eukaryota</taxon>
        <taxon>Metazoa</taxon>
        <taxon>Ecdysozoa</taxon>
        <taxon>Arthropoda</taxon>
        <taxon>Chelicerata</taxon>
        <taxon>Arachnida</taxon>
        <taxon>Araneae</taxon>
        <taxon>Araneomorphae</taxon>
        <taxon>Entelegynae</taxon>
        <taxon>Araneoidea</taxon>
        <taxon>Araneidae</taxon>
        <taxon>Araneus</taxon>
    </lineage>
</organism>
<evidence type="ECO:0000313" key="2">
    <source>
        <dbReference type="Proteomes" id="UP000499080"/>
    </source>
</evidence>
<sequence length="103" mass="11410">MPRLPASHLVPLLGCDIGRHPREKVNSKQFRRTINEEQFPILLEAGSVFVGHVAPSSGSAQNIANRIRSFLTETGSLLYELEVIGCDENFNNSGWKSCVICQI</sequence>
<comment type="caution">
    <text evidence="1">The sequence shown here is derived from an EMBL/GenBank/DDBJ whole genome shotgun (WGS) entry which is preliminary data.</text>
</comment>
<evidence type="ECO:0000313" key="1">
    <source>
        <dbReference type="EMBL" id="GBM36686.1"/>
    </source>
</evidence>
<dbReference type="Proteomes" id="UP000499080">
    <property type="component" value="Unassembled WGS sequence"/>
</dbReference>
<dbReference type="EMBL" id="BGPR01000817">
    <property type="protein sequence ID" value="GBM36686.1"/>
    <property type="molecule type" value="Genomic_DNA"/>
</dbReference>
<dbReference type="OrthoDB" id="8058698at2759"/>
<reference evidence="1 2" key="1">
    <citation type="journal article" date="2019" name="Sci. Rep.">
        <title>Orb-weaving spider Araneus ventricosus genome elucidates the spidroin gene catalogue.</title>
        <authorList>
            <person name="Kono N."/>
            <person name="Nakamura H."/>
            <person name="Ohtoshi R."/>
            <person name="Moran D.A.P."/>
            <person name="Shinohara A."/>
            <person name="Yoshida Y."/>
            <person name="Fujiwara M."/>
            <person name="Mori M."/>
            <person name="Tomita M."/>
            <person name="Arakawa K."/>
        </authorList>
    </citation>
    <scope>NUCLEOTIDE SEQUENCE [LARGE SCALE GENOMIC DNA]</scope>
</reference>
<keyword evidence="2" id="KW-1185">Reference proteome</keyword>
<accession>A0A4Y2F887</accession>
<proteinExistence type="predicted"/>
<name>A0A4Y2F887_ARAVE</name>
<dbReference type="AlphaFoldDB" id="A0A4Y2F887"/>
<protein>
    <submittedName>
        <fullName evidence="1">Uncharacterized protein</fullName>
    </submittedName>
</protein>
<gene>
    <name evidence="1" type="ORF">AVEN_221955_1</name>
</gene>